<dbReference type="Proteomes" id="UP001300672">
    <property type="component" value="Chromosome"/>
</dbReference>
<reference evidence="3" key="2">
    <citation type="submission" date="2023-04" db="EMBL/GenBank/DDBJ databases">
        <authorList>
            <person name="Beletskiy A.V."/>
            <person name="Mardanov A.V."/>
            <person name="Ravin N.V."/>
        </authorList>
    </citation>
    <scope>NUCLEOTIDE SEQUENCE</scope>
    <source>
        <strain evidence="3">GKL-01</strain>
    </source>
</reference>
<proteinExistence type="predicted"/>
<dbReference type="SUPFAM" id="SSF55486">
    <property type="entry name" value="Metalloproteases ('zincins'), catalytic domain"/>
    <property type="match status" value="1"/>
</dbReference>
<feature type="domain" description="Peptidase C-terminal archaeal/bacterial" evidence="1">
    <location>
        <begin position="545"/>
        <end position="607"/>
    </location>
</feature>
<dbReference type="InterPro" id="IPR024079">
    <property type="entry name" value="MetalloPept_cat_dom_sf"/>
</dbReference>
<feature type="domain" description="Bacterial repeat" evidence="2">
    <location>
        <begin position="434"/>
        <end position="510"/>
    </location>
</feature>
<dbReference type="Pfam" id="PF18998">
    <property type="entry name" value="Flg_new_2"/>
    <property type="match status" value="2"/>
</dbReference>
<protein>
    <submittedName>
        <fullName evidence="3">M12 family metallo-peptidase</fullName>
    </submittedName>
</protein>
<dbReference type="AlphaFoldDB" id="A0AA95H5K4"/>
<gene>
    <name evidence="3" type="ORF">QJT80_02315</name>
</gene>
<evidence type="ECO:0000259" key="2">
    <source>
        <dbReference type="Pfam" id="PF18998"/>
    </source>
</evidence>
<dbReference type="SUPFAM" id="SSF89260">
    <property type="entry name" value="Collagen-binding domain"/>
    <property type="match status" value="2"/>
</dbReference>
<dbReference type="GO" id="GO:0008237">
    <property type="term" value="F:metallopeptidase activity"/>
    <property type="evidence" value="ECO:0007669"/>
    <property type="project" value="InterPro"/>
</dbReference>
<dbReference type="Pfam" id="PF13688">
    <property type="entry name" value="Reprolysin_5"/>
    <property type="match status" value="1"/>
</dbReference>
<feature type="domain" description="Peptidase C-terminal archaeal/bacterial" evidence="1">
    <location>
        <begin position="740"/>
        <end position="803"/>
    </location>
</feature>
<evidence type="ECO:0000313" key="3">
    <source>
        <dbReference type="EMBL" id="WGZ91317.1"/>
    </source>
</evidence>
<dbReference type="Gene3D" id="2.60.120.380">
    <property type="match status" value="2"/>
</dbReference>
<dbReference type="EMBL" id="CP124755">
    <property type="protein sequence ID" value="WGZ91317.1"/>
    <property type="molecule type" value="Genomic_DNA"/>
</dbReference>
<dbReference type="Pfam" id="PF04151">
    <property type="entry name" value="PPC"/>
    <property type="match status" value="2"/>
</dbReference>
<accession>A0AA95H5K4</accession>
<reference evidence="3" key="1">
    <citation type="journal article" date="2023" name="Int. J. Mol. Sci.">
        <title>Metagenomics Revealed a New Genus 'Candidatus Thiocaldithrix dubininis' gen. nov., sp. nov. and a New Species 'Candidatus Thiothrix putei' sp. nov. in the Family Thiotrichaceae, Some Members of Which Have Traits of Both Na+- and H+-Motive Energetics.</title>
        <authorList>
            <person name="Ravin N.V."/>
            <person name="Muntyan M.S."/>
            <person name="Smolyakov D.D."/>
            <person name="Rudenko T.S."/>
            <person name="Beletsky A.V."/>
            <person name="Mardanov A.V."/>
            <person name="Grabovich M.Y."/>
        </authorList>
    </citation>
    <scope>NUCLEOTIDE SEQUENCE</scope>
    <source>
        <strain evidence="3">GKL-01</strain>
    </source>
</reference>
<organism evidence="3">
    <name type="scientific">Candidatus Thiocaldithrix dubininis</name>
    <dbReference type="NCBI Taxonomy" id="3080823"/>
    <lineage>
        <taxon>Bacteria</taxon>
        <taxon>Pseudomonadati</taxon>
        <taxon>Pseudomonadota</taxon>
        <taxon>Gammaproteobacteria</taxon>
        <taxon>Thiotrichales</taxon>
        <taxon>Thiotrichaceae</taxon>
        <taxon>Candidatus Thiocaldithrix</taxon>
    </lineage>
</organism>
<feature type="domain" description="Bacterial repeat" evidence="2">
    <location>
        <begin position="631"/>
        <end position="707"/>
    </location>
</feature>
<dbReference type="InterPro" id="IPR044060">
    <property type="entry name" value="Bacterial_rp_domain"/>
</dbReference>
<evidence type="ECO:0000259" key="1">
    <source>
        <dbReference type="Pfam" id="PF04151"/>
    </source>
</evidence>
<dbReference type="KEGG" id="tdu:QJT80_02315"/>
<sequence length="821" mass="86276">MFGQSWSKHGLLSVVIFLTTIFLPSFSFAENKVMPNLFVTSQEAYDTSRITANNPTIKRTRLVNIDLNILNASKDNKNSAATPFILNLFDNKSLVAINKQVKVTNRGFIWEGFIQNEPLSTVTLVVNNNIVAGNIVYPNGRYQIRFVGNNVHSIQEIDERRMPADEPYVPSPQSSEPQVDLKKNTNQALDSADRIDVMVAYSATTRAAAGGTAAMQALIDLAISETNAAYVRSGVTFRLNLVHSVEVAYTEQSSLDHALNCITSTSDGCLDNIHSLRDTYKADLVSFWVENGGNYCGLAWLMQNVSSGFANNGFSTVATNCATGYYSFGHELGHNMGLRHDTFVDTSTTPYAHAHGYAYPAGQWRSIMAYNNACTAAGVNCTRLQFFSNPNKTQNGVATGHATTADNARVLNATASTVANFRQAGSSPTNYTLTVTKAGSGSGTVTSSPSGISCGTDCTEQYALNTGVTLTATATAGSSFTGWTGACSGSASTCTVSMNAAKTVTATFAPSTSSCSVGALSIGTTVSGTWAAGCNSVHRVGRFAKYYSFTLSSSKKVTIDLMSTTDTYLYLLSGRGTTGAILAFDDDAGDGSNSRISATLSAGTYTLESTTYNSGMTGSFTISVRDAPMLTVTKAGSGSGTVTSSPSGISCGTDCTEQYALNTGVTLTATATAGSSFTGWTGACSGSASTCTVSMNAAKTVTATFVPSTCSISTLNIGATTSGTWAAGCNSVHRAGRFAKYHSFTLSSRRTVTIDLTSTTVDTYLYLLAGRGTTGAVLAYDDDSGSSTNSKIVITLNAGTYTLESTTYRSSVTGSFTLSIR</sequence>
<name>A0AA95H5K4_9GAMM</name>
<dbReference type="Gene3D" id="3.40.390.10">
    <property type="entry name" value="Collagenase (Catalytic Domain)"/>
    <property type="match status" value="1"/>
</dbReference>
<dbReference type="InterPro" id="IPR007280">
    <property type="entry name" value="Peptidase_C_arc/bac"/>
</dbReference>